<comment type="subcellular location">
    <subcellularLocation>
        <location evidence="1">Membrane</location>
        <topology evidence="1">Multi-pass membrane protein</topology>
    </subcellularLocation>
</comment>
<protein>
    <submittedName>
        <fullName evidence="9">Rhomboid family intramembrane serine protease</fullName>
    </submittedName>
</protein>
<feature type="transmembrane region" description="Helical" evidence="7">
    <location>
        <begin position="195"/>
        <end position="213"/>
    </location>
</feature>
<dbReference type="InterPro" id="IPR050925">
    <property type="entry name" value="Rhomboid_protease_S54"/>
</dbReference>
<reference evidence="9" key="1">
    <citation type="submission" date="2020-09" db="EMBL/GenBank/DDBJ databases">
        <title>A novel bacterium of genus Mangrovicoccus, isolated from South China Sea.</title>
        <authorList>
            <person name="Huang H."/>
            <person name="Mo K."/>
            <person name="Hu Y."/>
        </authorList>
    </citation>
    <scope>NUCLEOTIDE SEQUENCE</scope>
    <source>
        <strain evidence="9">HB182678</strain>
    </source>
</reference>
<sequence length="229" mass="24732">MTARSATPSRRADPGAMPFAVALLIGVNCLVEGLLQAADHGVFATPHLRGLAYEYGAFFSPLLRGARPDYAAQPVTMFLSYALLHAGWLHLLVNMLALAGIGSEIARAAGTARFLAGYALTAIGGAACFGLLTASPVPMVGASGALFGLLGIRICWGYQERRHYGEGMRDIWRALFILVAYNLVFWLLLHGQLAWETHLGGFVAGWLLALAWGRPIYRRRRRGPDPARG</sequence>
<dbReference type="GO" id="GO:0006508">
    <property type="term" value="P:proteolysis"/>
    <property type="evidence" value="ECO:0007669"/>
    <property type="project" value="UniProtKB-KW"/>
</dbReference>
<dbReference type="GO" id="GO:0016020">
    <property type="term" value="C:membrane"/>
    <property type="evidence" value="ECO:0007669"/>
    <property type="project" value="UniProtKB-SubCell"/>
</dbReference>
<proteinExistence type="inferred from homology"/>
<keyword evidence="10" id="KW-1185">Reference proteome</keyword>
<organism evidence="9 10">
    <name type="scientific">Mangrovicoccus algicola</name>
    <dbReference type="NCBI Taxonomy" id="2771008"/>
    <lineage>
        <taxon>Bacteria</taxon>
        <taxon>Pseudomonadati</taxon>
        <taxon>Pseudomonadota</taxon>
        <taxon>Alphaproteobacteria</taxon>
        <taxon>Rhodobacterales</taxon>
        <taxon>Paracoccaceae</taxon>
        <taxon>Mangrovicoccus</taxon>
    </lineage>
</organism>
<comment type="caution">
    <text evidence="9">The sequence shown here is derived from an EMBL/GenBank/DDBJ whole genome shotgun (WGS) entry which is preliminary data.</text>
</comment>
<keyword evidence="3 7" id="KW-0812">Transmembrane</keyword>
<name>A0A8J6Z7S5_9RHOB</name>
<dbReference type="GO" id="GO:0004252">
    <property type="term" value="F:serine-type endopeptidase activity"/>
    <property type="evidence" value="ECO:0007669"/>
    <property type="project" value="InterPro"/>
</dbReference>
<evidence type="ECO:0000256" key="5">
    <source>
        <dbReference type="ARBA" id="ARBA00022989"/>
    </source>
</evidence>
<dbReference type="Proteomes" id="UP000609121">
    <property type="component" value="Unassembled WGS sequence"/>
</dbReference>
<comment type="similarity">
    <text evidence="2">Belongs to the peptidase S54 family.</text>
</comment>
<evidence type="ECO:0000256" key="4">
    <source>
        <dbReference type="ARBA" id="ARBA00022801"/>
    </source>
</evidence>
<feature type="transmembrane region" description="Helical" evidence="7">
    <location>
        <begin position="171"/>
        <end position="189"/>
    </location>
</feature>
<evidence type="ECO:0000256" key="1">
    <source>
        <dbReference type="ARBA" id="ARBA00004141"/>
    </source>
</evidence>
<keyword evidence="6 7" id="KW-0472">Membrane</keyword>
<feature type="transmembrane region" description="Helical" evidence="7">
    <location>
        <begin position="78"/>
        <end position="102"/>
    </location>
</feature>
<evidence type="ECO:0000313" key="9">
    <source>
        <dbReference type="EMBL" id="MBE3638045.1"/>
    </source>
</evidence>
<feature type="transmembrane region" description="Helical" evidence="7">
    <location>
        <begin position="140"/>
        <end position="159"/>
    </location>
</feature>
<dbReference type="PANTHER" id="PTHR43731:SF14">
    <property type="entry name" value="PRESENILIN-ASSOCIATED RHOMBOID-LIKE PROTEIN, MITOCHONDRIAL"/>
    <property type="match status" value="1"/>
</dbReference>
<dbReference type="RefSeq" id="WP_193181336.1">
    <property type="nucleotide sequence ID" value="NZ_JACVXA010000015.1"/>
</dbReference>
<dbReference type="EMBL" id="JACVXA010000015">
    <property type="protein sequence ID" value="MBE3638045.1"/>
    <property type="molecule type" value="Genomic_DNA"/>
</dbReference>
<keyword evidence="4" id="KW-0378">Hydrolase</keyword>
<evidence type="ECO:0000256" key="7">
    <source>
        <dbReference type="SAM" id="Phobius"/>
    </source>
</evidence>
<evidence type="ECO:0000313" key="10">
    <source>
        <dbReference type="Proteomes" id="UP000609121"/>
    </source>
</evidence>
<evidence type="ECO:0000256" key="2">
    <source>
        <dbReference type="ARBA" id="ARBA00009045"/>
    </source>
</evidence>
<dbReference type="Gene3D" id="1.20.1540.10">
    <property type="entry name" value="Rhomboid-like"/>
    <property type="match status" value="1"/>
</dbReference>
<feature type="transmembrane region" description="Helical" evidence="7">
    <location>
        <begin position="114"/>
        <end position="134"/>
    </location>
</feature>
<dbReference type="PANTHER" id="PTHR43731">
    <property type="entry name" value="RHOMBOID PROTEASE"/>
    <property type="match status" value="1"/>
</dbReference>
<evidence type="ECO:0000256" key="3">
    <source>
        <dbReference type="ARBA" id="ARBA00022692"/>
    </source>
</evidence>
<keyword evidence="5 7" id="KW-1133">Transmembrane helix</keyword>
<keyword evidence="9" id="KW-0645">Protease</keyword>
<accession>A0A8J6Z7S5</accession>
<dbReference type="Pfam" id="PF01694">
    <property type="entry name" value="Rhomboid"/>
    <property type="match status" value="1"/>
</dbReference>
<dbReference type="SUPFAM" id="SSF144091">
    <property type="entry name" value="Rhomboid-like"/>
    <property type="match status" value="1"/>
</dbReference>
<feature type="domain" description="Peptidase S54 rhomboid" evidence="8">
    <location>
        <begin position="76"/>
        <end position="211"/>
    </location>
</feature>
<dbReference type="InterPro" id="IPR035952">
    <property type="entry name" value="Rhomboid-like_sf"/>
</dbReference>
<dbReference type="InterPro" id="IPR022764">
    <property type="entry name" value="Peptidase_S54_rhomboid_dom"/>
</dbReference>
<evidence type="ECO:0000256" key="6">
    <source>
        <dbReference type="ARBA" id="ARBA00023136"/>
    </source>
</evidence>
<evidence type="ECO:0000259" key="8">
    <source>
        <dbReference type="Pfam" id="PF01694"/>
    </source>
</evidence>
<dbReference type="AlphaFoldDB" id="A0A8J6Z7S5"/>
<gene>
    <name evidence="9" type="ORF">ICN82_07495</name>
</gene>